<accession>A0AAN7EY40</accession>
<dbReference type="PANTHER" id="PTHR31623">
    <property type="entry name" value="F21J9.9"/>
    <property type="match status" value="1"/>
</dbReference>
<evidence type="ECO:0008006" key="6">
    <source>
        <dbReference type="Google" id="ProtNLM"/>
    </source>
</evidence>
<keyword evidence="2" id="KW-0808">Transferase</keyword>
<dbReference type="AlphaFoldDB" id="A0AAN7EY40"/>
<dbReference type="InterPro" id="IPR023213">
    <property type="entry name" value="CAT-like_dom_sf"/>
</dbReference>
<sequence>MMMDVDIISREIIRPSSLAIHHLKPFKLSLLDQFTPTTYIPLTLFYPKSHIHSTNLLKNSLSETLNTFYPFSGRMKDNLFIDYYDEGIPFTEARVSCCLSDFLEHPKTESLNHFLPFCPLCKEPNPMETAQIAVQVNIFDCGGIAIGLCMSHKIIDGITMIAFLNNWAATAGGLSNKLVHPNFSEASSLSHFPPQDILPHVVAPLIERLWFNGSKCKTRRFVFDAKAIATLKAKAKSERVQNPTRTESLSCFIFKHARAASRLASGTPRPSILAQAVNIRKKTNPHLSDYSIGNLFWWALAAYDYNSPESTDQIELRGLVATLRETISKINTDVSILQGREDLKATIEYLNQKAKMVLLSRENPDFFAFSSWLTFGLDDIDFGWGKPIWTGVYGEVGLGFMNITVLKNTISGNGVEAWVSLDEKAMAILEHNPEFLAFATLNPSVLSQWVVGL</sequence>
<gene>
    <name evidence="4" type="ORF">RGQ29_025123</name>
</gene>
<dbReference type="PANTHER" id="PTHR31623:SF36">
    <property type="entry name" value="STEMMADENINE O-ACETYLTRANSFERASE-LIKE"/>
    <property type="match status" value="1"/>
</dbReference>
<keyword evidence="3" id="KW-0012">Acyltransferase</keyword>
<dbReference type="Pfam" id="PF02458">
    <property type="entry name" value="Transferase"/>
    <property type="match status" value="1"/>
</dbReference>
<dbReference type="Proteomes" id="UP001324115">
    <property type="component" value="Unassembled WGS sequence"/>
</dbReference>
<evidence type="ECO:0000256" key="3">
    <source>
        <dbReference type="ARBA" id="ARBA00023315"/>
    </source>
</evidence>
<keyword evidence="5" id="KW-1185">Reference proteome</keyword>
<evidence type="ECO:0000256" key="2">
    <source>
        <dbReference type="ARBA" id="ARBA00022679"/>
    </source>
</evidence>
<dbReference type="GO" id="GO:0016746">
    <property type="term" value="F:acyltransferase activity"/>
    <property type="evidence" value="ECO:0007669"/>
    <property type="project" value="UniProtKB-KW"/>
</dbReference>
<protein>
    <recommendedName>
        <fullName evidence="6">Vinorine synthase-like</fullName>
    </recommendedName>
</protein>
<evidence type="ECO:0000313" key="4">
    <source>
        <dbReference type="EMBL" id="KAK4581834.1"/>
    </source>
</evidence>
<evidence type="ECO:0000256" key="1">
    <source>
        <dbReference type="ARBA" id="ARBA00009861"/>
    </source>
</evidence>
<reference evidence="4 5" key="1">
    <citation type="journal article" date="2023" name="G3 (Bethesda)">
        <title>A haplotype-resolved chromosome-scale genome for Quercus rubra L. provides insights into the genetics of adaptive traits for red oak species.</title>
        <authorList>
            <person name="Kapoor B."/>
            <person name="Jenkins J."/>
            <person name="Schmutz J."/>
            <person name="Zhebentyayeva T."/>
            <person name="Kuelheim C."/>
            <person name="Coggeshall M."/>
            <person name="Heim C."/>
            <person name="Lasky J.R."/>
            <person name="Leites L."/>
            <person name="Islam-Faridi N."/>
            <person name="Romero-Severson J."/>
            <person name="DeLeo V.L."/>
            <person name="Lucas S.M."/>
            <person name="Lazic D."/>
            <person name="Gailing O."/>
            <person name="Carlson J."/>
            <person name="Staton M."/>
        </authorList>
    </citation>
    <scope>NUCLEOTIDE SEQUENCE [LARGE SCALE GENOMIC DNA]</scope>
    <source>
        <tissue evidence="4">Dormant leaf buds and twig bark tissues</tissue>
    </source>
</reference>
<name>A0AAN7EY40_QUERU</name>
<evidence type="ECO:0000313" key="5">
    <source>
        <dbReference type="Proteomes" id="UP001324115"/>
    </source>
</evidence>
<organism evidence="4 5">
    <name type="scientific">Quercus rubra</name>
    <name type="common">Northern red oak</name>
    <name type="synonym">Quercus borealis</name>
    <dbReference type="NCBI Taxonomy" id="3512"/>
    <lineage>
        <taxon>Eukaryota</taxon>
        <taxon>Viridiplantae</taxon>
        <taxon>Streptophyta</taxon>
        <taxon>Embryophyta</taxon>
        <taxon>Tracheophyta</taxon>
        <taxon>Spermatophyta</taxon>
        <taxon>Magnoliopsida</taxon>
        <taxon>eudicotyledons</taxon>
        <taxon>Gunneridae</taxon>
        <taxon>Pentapetalae</taxon>
        <taxon>rosids</taxon>
        <taxon>fabids</taxon>
        <taxon>Fagales</taxon>
        <taxon>Fagaceae</taxon>
        <taxon>Quercus</taxon>
    </lineage>
</organism>
<comment type="caution">
    <text evidence="4">The sequence shown here is derived from an EMBL/GenBank/DDBJ whole genome shotgun (WGS) entry which is preliminary data.</text>
</comment>
<dbReference type="EMBL" id="JAXUIC010000007">
    <property type="protein sequence ID" value="KAK4581834.1"/>
    <property type="molecule type" value="Genomic_DNA"/>
</dbReference>
<comment type="similarity">
    <text evidence="1">Belongs to the plant acyltransferase family.</text>
</comment>
<dbReference type="Gene3D" id="3.30.559.10">
    <property type="entry name" value="Chloramphenicol acetyltransferase-like domain"/>
    <property type="match status" value="2"/>
</dbReference>
<proteinExistence type="inferred from homology"/>